<comment type="caution">
    <text evidence="1">The sequence shown here is derived from an EMBL/GenBank/DDBJ whole genome shotgun (WGS) entry which is preliminary data.</text>
</comment>
<accession>A0A7C9TQS3</accession>
<sequence>MAGFIAGLISLTTKIRFSAFFAMRVDDARKLGHFDVRELGHWFVLFSLPDLVS</sequence>
<organism evidence="1 2">
    <name type="scientific">Galbitalea soli</name>
    <dbReference type="NCBI Taxonomy" id="1268042"/>
    <lineage>
        <taxon>Bacteria</taxon>
        <taxon>Bacillati</taxon>
        <taxon>Actinomycetota</taxon>
        <taxon>Actinomycetes</taxon>
        <taxon>Micrococcales</taxon>
        <taxon>Microbacteriaceae</taxon>
        <taxon>Galbitalea</taxon>
    </lineage>
</organism>
<dbReference type="AlphaFoldDB" id="A0A7C9TQS3"/>
<reference evidence="1 2" key="1">
    <citation type="journal article" date="2014" name="Int. J. Syst. Evol. Microbiol.">
        <title>Description of Galbitalea soli gen. nov., sp. nov., and Frondihabitans sucicola sp. nov.</title>
        <authorList>
            <person name="Kim S.J."/>
            <person name="Lim J.M."/>
            <person name="Ahn J.H."/>
            <person name="Weon H.Y."/>
            <person name="Hamada M."/>
            <person name="Suzuki K."/>
            <person name="Ahn T.Y."/>
            <person name="Kwon S.W."/>
        </authorList>
    </citation>
    <scope>NUCLEOTIDE SEQUENCE [LARGE SCALE GENOMIC DNA]</scope>
    <source>
        <strain evidence="1 2">NBRC 108727</strain>
    </source>
</reference>
<dbReference type="Proteomes" id="UP000479756">
    <property type="component" value="Unassembled WGS sequence"/>
</dbReference>
<protein>
    <submittedName>
        <fullName evidence="1">Uncharacterized protein</fullName>
    </submittedName>
</protein>
<dbReference type="RefSeq" id="WP_163472484.1">
    <property type="nucleotide sequence ID" value="NZ_JAAGWZ010000001.1"/>
</dbReference>
<keyword evidence="2" id="KW-1185">Reference proteome</keyword>
<evidence type="ECO:0000313" key="2">
    <source>
        <dbReference type="Proteomes" id="UP000479756"/>
    </source>
</evidence>
<gene>
    <name evidence="1" type="ORF">G3T37_05885</name>
</gene>
<proteinExistence type="predicted"/>
<dbReference type="EMBL" id="JAAGWZ010000001">
    <property type="protein sequence ID" value="NEM90882.1"/>
    <property type="molecule type" value="Genomic_DNA"/>
</dbReference>
<evidence type="ECO:0000313" key="1">
    <source>
        <dbReference type="EMBL" id="NEM90882.1"/>
    </source>
</evidence>
<name>A0A7C9TQS3_9MICO</name>